<dbReference type="Proteomes" id="UP000570678">
    <property type="component" value="Unassembled WGS sequence"/>
</dbReference>
<dbReference type="AlphaFoldDB" id="A0A846YCP9"/>
<gene>
    <name evidence="2" type="ORF">HGA15_10890</name>
</gene>
<comment type="caution">
    <text evidence="2">The sequence shown here is derived from an EMBL/GenBank/DDBJ whole genome shotgun (WGS) entry which is preliminary data.</text>
</comment>
<accession>A0A846YCP9</accession>
<proteinExistence type="predicted"/>
<dbReference type="Pfam" id="PF14542">
    <property type="entry name" value="Acetyltransf_CG"/>
    <property type="match status" value="1"/>
</dbReference>
<dbReference type="InterPro" id="IPR045057">
    <property type="entry name" value="Gcn5-rel_NAT"/>
</dbReference>
<dbReference type="InterPro" id="IPR016181">
    <property type="entry name" value="Acyl_CoA_acyltransferase"/>
</dbReference>
<dbReference type="PANTHER" id="PTHR31435">
    <property type="entry name" value="PROTEIN NATD1"/>
    <property type="match status" value="1"/>
</dbReference>
<protein>
    <submittedName>
        <fullName evidence="2">N-acetyltransferase</fullName>
    </submittedName>
</protein>
<organism evidence="2 3">
    <name type="scientific">Nocardia flavorosea</name>
    <dbReference type="NCBI Taxonomy" id="53429"/>
    <lineage>
        <taxon>Bacteria</taxon>
        <taxon>Bacillati</taxon>
        <taxon>Actinomycetota</taxon>
        <taxon>Actinomycetes</taxon>
        <taxon>Mycobacteriales</taxon>
        <taxon>Nocardiaceae</taxon>
        <taxon>Nocardia</taxon>
    </lineage>
</organism>
<dbReference type="EMBL" id="JAAXOT010000004">
    <property type="protein sequence ID" value="NKY56647.1"/>
    <property type="molecule type" value="Genomic_DNA"/>
</dbReference>
<evidence type="ECO:0000313" key="3">
    <source>
        <dbReference type="Proteomes" id="UP000570678"/>
    </source>
</evidence>
<sequence length="102" mass="11392">MTGTTEESTVVRNADKDRYEVFYGADLAGFAEYTERGTETVFTHTEVDSAYEGKGLGSKLAAFAIRDTVDRGHRIRPECPFIRSYLERHPEYAAHVVGVDGE</sequence>
<name>A0A846YCP9_9NOCA</name>
<feature type="domain" description="N-acetyltransferase" evidence="1">
    <location>
        <begin position="11"/>
        <end position="97"/>
    </location>
</feature>
<dbReference type="GO" id="GO:0016740">
    <property type="term" value="F:transferase activity"/>
    <property type="evidence" value="ECO:0007669"/>
    <property type="project" value="UniProtKB-KW"/>
</dbReference>
<dbReference type="PANTHER" id="PTHR31435:SF10">
    <property type="entry name" value="BSR4717 PROTEIN"/>
    <property type="match status" value="1"/>
</dbReference>
<dbReference type="InterPro" id="IPR031165">
    <property type="entry name" value="GNAT_YJDJ"/>
</dbReference>
<dbReference type="Gene3D" id="3.40.630.30">
    <property type="match status" value="1"/>
</dbReference>
<reference evidence="2 3" key="1">
    <citation type="submission" date="2020-04" db="EMBL/GenBank/DDBJ databases">
        <title>MicrobeNet Type strains.</title>
        <authorList>
            <person name="Nicholson A.C."/>
        </authorList>
    </citation>
    <scope>NUCLEOTIDE SEQUENCE [LARGE SCALE GENOMIC DNA]</scope>
    <source>
        <strain evidence="2 3">JCM 3332</strain>
    </source>
</reference>
<dbReference type="PROSITE" id="PS51729">
    <property type="entry name" value="GNAT_YJDJ"/>
    <property type="match status" value="1"/>
</dbReference>
<keyword evidence="3" id="KW-1185">Reference proteome</keyword>
<evidence type="ECO:0000313" key="2">
    <source>
        <dbReference type="EMBL" id="NKY56647.1"/>
    </source>
</evidence>
<evidence type="ECO:0000259" key="1">
    <source>
        <dbReference type="PROSITE" id="PS51729"/>
    </source>
</evidence>
<dbReference type="RefSeq" id="WP_062978087.1">
    <property type="nucleotide sequence ID" value="NZ_JAAXOT010000004.1"/>
</dbReference>
<keyword evidence="2" id="KW-0808">Transferase</keyword>
<dbReference type="SUPFAM" id="SSF55729">
    <property type="entry name" value="Acyl-CoA N-acyltransferases (Nat)"/>
    <property type="match status" value="1"/>
</dbReference>